<dbReference type="AlphaFoldDB" id="A0A926DNL0"/>
<evidence type="ECO:0000256" key="3">
    <source>
        <dbReference type="ARBA" id="ARBA00048462"/>
    </source>
</evidence>
<proteinExistence type="inferred from homology"/>
<dbReference type="SUPFAM" id="SSF52151">
    <property type="entry name" value="FabD/lysophospholipase-like"/>
    <property type="match status" value="1"/>
</dbReference>
<dbReference type="InterPro" id="IPR004410">
    <property type="entry name" value="Malonyl_CoA-ACP_transAc_FabD"/>
</dbReference>
<evidence type="ECO:0000259" key="6">
    <source>
        <dbReference type="SMART" id="SM00827"/>
    </source>
</evidence>
<keyword evidence="8" id="KW-1185">Reference proteome</keyword>
<dbReference type="InterPro" id="IPR024925">
    <property type="entry name" value="Malonyl_CoA-ACP_transAc"/>
</dbReference>
<dbReference type="SMART" id="SM00827">
    <property type="entry name" value="PKS_AT"/>
    <property type="match status" value="1"/>
</dbReference>
<feature type="active site" evidence="5">
    <location>
        <position position="90"/>
    </location>
</feature>
<evidence type="ECO:0000256" key="1">
    <source>
        <dbReference type="ARBA" id="ARBA00022679"/>
    </source>
</evidence>
<evidence type="ECO:0000256" key="2">
    <source>
        <dbReference type="ARBA" id="ARBA00023315"/>
    </source>
</evidence>
<dbReference type="Gene3D" id="3.30.70.250">
    <property type="entry name" value="Malonyl-CoA ACP transacylase, ACP-binding"/>
    <property type="match status" value="1"/>
</dbReference>
<dbReference type="InterPro" id="IPR014043">
    <property type="entry name" value="Acyl_transferase_dom"/>
</dbReference>
<dbReference type="InterPro" id="IPR016035">
    <property type="entry name" value="Acyl_Trfase/lysoPLipase"/>
</dbReference>
<dbReference type="PIRSF" id="PIRSF000446">
    <property type="entry name" value="Mct"/>
    <property type="match status" value="1"/>
</dbReference>
<dbReference type="RefSeq" id="WP_249311629.1">
    <property type="nucleotide sequence ID" value="NZ_JACRSU010000002.1"/>
</dbReference>
<comment type="similarity">
    <text evidence="4">Belongs to the fabD family.</text>
</comment>
<dbReference type="PANTHER" id="PTHR42681">
    <property type="entry name" value="MALONYL-COA-ACYL CARRIER PROTEIN TRANSACYLASE, MITOCHONDRIAL"/>
    <property type="match status" value="1"/>
</dbReference>
<evidence type="ECO:0000256" key="4">
    <source>
        <dbReference type="PIRNR" id="PIRNR000446"/>
    </source>
</evidence>
<dbReference type="NCBIfam" id="TIGR00128">
    <property type="entry name" value="fabD"/>
    <property type="match status" value="1"/>
</dbReference>
<evidence type="ECO:0000313" key="7">
    <source>
        <dbReference type="EMBL" id="MBC8540435.1"/>
    </source>
</evidence>
<evidence type="ECO:0000256" key="5">
    <source>
        <dbReference type="PIRSR" id="PIRSR000446-1"/>
    </source>
</evidence>
<dbReference type="SUPFAM" id="SSF55048">
    <property type="entry name" value="Probable ACP-binding domain of malonyl-CoA ACP transacylase"/>
    <property type="match status" value="1"/>
</dbReference>
<protein>
    <recommendedName>
        <fullName evidence="4">Malonyl CoA-acyl carrier protein transacylase</fullName>
        <ecNumber evidence="4">2.3.1.39</ecNumber>
    </recommendedName>
</protein>
<dbReference type="Proteomes" id="UP000611762">
    <property type="component" value="Unassembled WGS sequence"/>
</dbReference>
<gene>
    <name evidence="7" type="primary">fabD</name>
    <name evidence="7" type="ORF">H8698_05540</name>
</gene>
<dbReference type="InterPro" id="IPR050858">
    <property type="entry name" value="Mal-CoA-ACP_Trans/PKS_FabD"/>
</dbReference>
<feature type="active site" evidence="5">
    <location>
        <position position="195"/>
    </location>
</feature>
<dbReference type="GO" id="GO:0004314">
    <property type="term" value="F:[acyl-carrier-protein] S-malonyltransferase activity"/>
    <property type="evidence" value="ECO:0007669"/>
    <property type="project" value="UniProtKB-EC"/>
</dbReference>
<dbReference type="GO" id="GO:0006633">
    <property type="term" value="P:fatty acid biosynthetic process"/>
    <property type="evidence" value="ECO:0007669"/>
    <property type="project" value="TreeGrafter"/>
</dbReference>
<feature type="domain" description="Malonyl-CoA:ACP transacylase (MAT)" evidence="6">
    <location>
        <begin position="7"/>
        <end position="302"/>
    </location>
</feature>
<dbReference type="EMBL" id="JACRSU010000002">
    <property type="protein sequence ID" value="MBC8540435.1"/>
    <property type="molecule type" value="Genomic_DNA"/>
</dbReference>
<reference evidence="7" key="1">
    <citation type="submission" date="2020-08" db="EMBL/GenBank/DDBJ databases">
        <title>Genome public.</title>
        <authorList>
            <person name="Liu C."/>
            <person name="Sun Q."/>
        </authorList>
    </citation>
    <scope>NUCLEOTIDE SEQUENCE</scope>
    <source>
        <strain evidence="7">H8</strain>
    </source>
</reference>
<comment type="catalytic activity">
    <reaction evidence="3 4">
        <text>holo-[ACP] + malonyl-CoA = malonyl-[ACP] + CoA</text>
        <dbReference type="Rhea" id="RHEA:41792"/>
        <dbReference type="Rhea" id="RHEA-COMP:9623"/>
        <dbReference type="Rhea" id="RHEA-COMP:9685"/>
        <dbReference type="ChEBI" id="CHEBI:57287"/>
        <dbReference type="ChEBI" id="CHEBI:57384"/>
        <dbReference type="ChEBI" id="CHEBI:64479"/>
        <dbReference type="ChEBI" id="CHEBI:78449"/>
        <dbReference type="EC" id="2.3.1.39"/>
    </reaction>
</comment>
<dbReference type="GO" id="GO:0005829">
    <property type="term" value="C:cytosol"/>
    <property type="evidence" value="ECO:0007669"/>
    <property type="project" value="TreeGrafter"/>
</dbReference>
<dbReference type="Pfam" id="PF00698">
    <property type="entry name" value="Acyl_transf_1"/>
    <property type="match status" value="1"/>
</dbReference>
<comment type="caution">
    <text evidence="7">The sequence shown here is derived from an EMBL/GenBank/DDBJ whole genome shotgun (WGS) entry which is preliminary data.</text>
</comment>
<evidence type="ECO:0000313" key="8">
    <source>
        <dbReference type="Proteomes" id="UP000611762"/>
    </source>
</evidence>
<dbReference type="InterPro" id="IPR001227">
    <property type="entry name" value="Ac_transferase_dom_sf"/>
</dbReference>
<dbReference type="InterPro" id="IPR016036">
    <property type="entry name" value="Malonyl_transacylase_ACP-bd"/>
</dbReference>
<keyword evidence="1 4" id="KW-0808">Transferase</keyword>
<dbReference type="Gene3D" id="3.40.366.10">
    <property type="entry name" value="Malonyl-Coenzyme A Acyl Carrier Protein, domain 2"/>
    <property type="match status" value="1"/>
</dbReference>
<sequence length="306" mass="33010">MGKIAFVFSGQGAQAPGMGKSLYETSAKVKELYDAAEALRPGTMEQSFHGTPEELKETKNTQPCLYLVDLGAALALNENSIFADCVAGFSLGEIAALAYAGAYTYGDGFKIVTKRGAYMQSAAEEHKTSMAAVLKTDSATVESVCAEFEHVYPVNYNSPVQTVVAGDKAELAKFKEKMSEHPCRIMDLAVSAAFHSPYMASASEDFNKELTKFSIQTPSMPVYANLTALPYSDDVAATLALQMKSPVKWEQTIKNMIDDGVTTFIETGIGKTLCGLIKKISSDVQVYNVTDKETLDAVVKAVKEHA</sequence>
<dbReference type="EC" id="2.3.1.39" evidence="4"/>
<dbReference type="PANTHER" id="PTHR42681:SF1">
    <property type="entry name" value="MALONYL-COA-ACYL CARRIER PROTEIN TRANSACYLASE, MITOCHONDRIAL"/>
    <property type="match status" value="1"/>
</dbReference>
<accession>A0A926DNL0</accession>
<name>A0A926DNL0_9FIRM</name>
<organism evidence="7 8">
    <name type="scientific">Congzhengia minquanensis</name>
    <dbReference type="NCBI Taxonomy" id="2763657"/>
    <lineage>
        <taxon>Bacteria</taxon>
        <taxon>Bacillati</taxon>
        <taxon>Bacillota</taxon>
        <taxon>Clostridia</taxon>
        <taxon>Eubacteriales</taxon>
        <taxon>Oscillospiraceae</taxon>
        <taxon>Congzhengia</taxon>
    </lineage>
</organism>
<keyword evidence="2 4" id="KW-0012">Acyltransferase</keyword>